<dbReference type="EMBL" id="CM023473">
    <property type="protein sequence ID" value="KAH7954425.1"/>
    <property type="molecule type" value="Genomic_DNA"/>
</dbReference>
<reference evidence="1" key="1">
    <citation type="submission" date="2020-05" db="EMBL/GenBank/DDBJ databases">
        <title>Large-scale comparative analyses of tick genomes elucidate their genetic diversity and vector capacities.</title>
        <authorList>
            <person name="Jia N."/>
            <person name="Wang J."/>
            <person name="Shi W."/>
            <person name="Du L."/>
            <person name="Sun Y."/>
            <person name="Zhan W."/>
            <person name="Jiang J."/>
            <person name="Wang Q."/>
            <person name="Zhang B."/>
            <person name="Ji P."/>
            <person name="Sakyi L.B."/>
            <person name="Cui X."/>
            <person name="Yuan T."/>
            <person name="Jiang B."/>
            <person name="Yang W."/>
            <person name="Lam T.T.-Y."/>
            <person name="Chang Q."/>
            <person name="Ding S."/>
            <person name="Wang X."/>
            <person name="Zhu J."/>
            <person name="Ruan X."/>
            <person name="Zhao L."/>
            <person name="Wei J."/>
            <person name="Que T."/>
            <person name="Du C."/>
            <person name="Cheng J."/>
            <person name="Dai P."/>
            <person name="Han X."/>
            <person name="Huang E."/>
            <person name="Gao Y."/>
            <person name="Liu J."/>
            <person name="Shao H."/>
            <person name="Ye R."/>
            <person name="Li L."/>
            <person name="Wei W."/>
            <person name="Wang X."/>
            <person name="Wang C."/>
            <person name="Yang T."/>
            <person name="Huo Q."/>
            <person name="Li W."/>
            <person name="Guo W."/>
            <person name="Chen H."/>
            <person name="Zhou L."/>
            <person name="Ni X."/>
            <person name="Tian J."/>
            <person name="Zhou Y."/>
            <person name="Sheng Y."/>
            <person name="Liu T."/>
            <person name="Pan Y."/>
            <person name="Xia L."/>
            <person name="Li J."/>
            <person name="Zhao F."/>
            <person name="Cao W."/>
        </authorList>
    </citation>
    <scope>NUCLEOTIDE SEQUENCE</scope>
    <source>
        <strain evidence="1">Dsil-2018</strain>
    </source>
</reference>
<gene>
    <name evidence="1" type="ORF">HPB49_018368</name>
</gene>
<protein>
    <submittedName>
        <fullName evidence="1">Uncharacterized protein</fullName>
    </submittedName>
</protein>
<organism evidence="1 2">
    <name type="scientific">Dermacentor silvarum</name>
    <name type="common">Tick</name>
    <dbReference type="NCBI Taxonomy" id="543639"/>
    <lineage>
        <taxon>Eukaryota</taxon>
        <taxon>Metazoa</taxon>
        <taxon>Ecdysozoa</taxon>
        <taxon>Arthropoda</taxon>
        <taxon>Chelicerata</taxon>
        <taxon>Arachnida</taxon>
        <taxon>Acari</taxon>
        <taxon>Parasitiformes</taxon>
        <taxon>Ixodida</taxon>
        <taxon>Ixodoidea</taxon>
        <taxon>Ixodidae</taxon>
        <taxon>Rhipicephalinae</taxon>
        <taxon>Dermacentor</taxon>
    </lineage>
</organism>
<evidence type="ECO:0000313" key="1">
    <source>
        <dbReference type="EMBL" id="KAH7954425.1"/>
    </source>
</evidence>
<evidence type="ECO:0000313" key="2">
    <source>
        <dbReference type="Proteomes" id="UP000821865"/>
    </source>
</evidence>
<sequence>MKTGPPVVLCVDKLRKSYRGVEAVSGLSFTLNSHECFGLLGMNGAGKTTTFRMLAGDLVPTAGNAYIGDADLATSRRKASACRIARYQARIGYCPQTDVALDLLTGREMLALYGRLRGIRECDLAAVIDRTLQFVDMMQYADVTTGKYSGGTRRKLSLAVAFVGNPSVVLLDEPTAAVDPQARRRIWNILTAVKQNLDLSILLTSHCMRECEALCSRVAILCQGRFACLGSTQQLKEDIGRGATILARCVPQDADSVCKALEERFPGAQLRRRHQRGALLRFHVTAQMWHKLFAGMEELRAEGLVSEYVVSDVSLTEVFLHFARREGKHISSRAASSPREASR</sequence>
<comment type="caution">
    <text evidence="1">The sequence shown here is derived from an EMBL/GenBank/DDBJ whole genome shotgun (WGS) entry which is preliminary data.</text>
</comment>
<keyword evidence="2" id="KW-1185">Reference proteome</keyword>
<name>A0ACB8CYQ4_DERSI</name>
<dbReference type="Proteomes" id="UP000821865">
    <property type="component" value="Chromosome 4"/>
</dbReference>
<proteinExistence type="predicted"/>
<accession>A0ACB8CYQ4</accession>